<keyword evidence="1" id="KW-1133">Transmembrane helix</keyword>
<feature type="transmembrane region" description="Helical" evidence="1">
    <location>
        <begin position="12"/>
        <end position="33"/>
    </location>
</feature>
<feature type="transmembrane region" description="Helical" evidence="1">
    <location>
        <begin position="102"/>
        <end position="121"/>
    </location>
</feature>
<dbReference type="RefSeq" id="WP_341405340.1">
    <property type="nucleotide sequence ID" value="NZ_JBBUKT010000005.1"/>
</dbReference>
<evidence type="ECO:0000313" key="2">
    <source>
        <dbReference type="EMBL" id="MEK7951679.1"/>
    </source>
</evidence>
<comment type="caution">
    <text evidence="2">The sequence shown here is derived from an EMBL/GenBank/DDBJ whole genome shotgun (WGS) entry which is preliminary data.</text>
</comment>
<accession>A0ABU9AXG8</accession>
<organism evidence="2 3">
    <name type="scientific">Luteolibacter soli</name>
    <dbReference type="NCBI Taxonomy" id="3135280"/>
    <lineage>
        <taxon>Bacteria</taxon>
        <taxon>Pseudomonadati</taxon>
        <taxon>Verrucomicrobiota</taxon>
        <taxon>Verrucomicrobiia</taxon>
        <taxon>Verrucomicrobiales</taxon>
        <taxon>Verrucomicrobiaceae</taxon>
        <taxon>Luteolibacter</taxon>
    </lineage>
</organism>
<evidence type="ECO:0000313" key="3">
    <source>
        <dbReference type="Proteomes" id="UP001371305"/>
    </source>
</evidence>
<name>A0ABU9AXG8_9BACT</name>
<dbReference type="Proteomes" id="UP001371305">
    <property type="component" value="Unassembled WGS sequence"/>
</dbReference>
<reference evidence="2 3" key="1">
    <citation type="submission" date="2024-04" db="EMBL/GenBank/DDBJ databases">
        <title>Luteolibacter sp. isolated from soil.</title>
        <authorList>
            <person name="An J."/>
        </authorList>
    </citation>
    <scope>NUCLEOTIDE SEQUENCE [LARGE SCALE GENOMIC DNA]</scope>
    <source>
        <strain evidence="2 3">Y139</strain>
    </source>
</reference>
<sequence>MNEAKKRMVRPVWRWKSFGLGVFVGCFFAWAWWDSMRSETWVQRMDAKGAYGIARVDGVTFVFGGATKFLAWNGVMRLPGKRPAKEVEEMEFESWGSSYVKIADWMVWGCFAVVWGGWMGWRWRRRVC</sequence>
<proteinExistence type="predicted"/>
<keyword evidence="1" id="KW-0472">Membrane</keyword>
<dbReference type="EMBL" id="JBBUKT010000005">
    <property type="protein sequence ID" value="MEK7951679.1"/>
    <property type="molecule type" value="Genomic_DNA"/>
</dbReference>
<protein>
    <submittedName>
        <fullName evidence="2">Uncharacterized protein</fullName>
    </submittedName>
</protein>
<keyword evidence="1" id="KW-0812">Transmembrane</keyword>
<keyword evidence="3" id="KW-1185">Reference proteome</keyword>
<gene>
    <name evidence="2" type="ORF">WKV53_14270</name>
</gene>
<evidence type="ECO:0000256" key="1">
    <source>
        <dbReference type="SAM" id="Phobius"/>
    </source>
</evidence>